<keyword evidence="3" id="KW-1185">Reference proteome</keyword>
<evidence type="ECO:0000313" key="2">
    <source>
        <dbReference type="EMBL" id="KAG0575850.1"/>
    </source>
</evidence>
<sequence>MLVWQGLIAVLPLNHAALCRLSKSSDSLYQKLRQSKGFGVIYAWSFSKGFLDGRERKGKLQG</sequence>
<organism evidence="2 3">
    <name type="scientific">Ceratodon purpureus</name>
    <name type="common">Fire moss</name>
    <name type="synonym">Dicranum purpureum</name>
    <dbReference type="NCBI Taxonomy" id="3225"/>
    <lineage>
        <taxon>Eukaryota</taxon>
        <taxon>Viridiplantae</taxon>
        <taxon>Streptophyta</taxon>
        <taxon>Embryophyta</taxon>
        <taxon>Bryophyta</taxon>
        <taxon>Bryophytina</taxon>
        <taxon>Bryopsida</taxon>
        <taxon>Dicranidae</taxon>
        <taxon>Pseudoditrichales</taxon>
        <taxon>Ditrichaceae</taxon>
        <taxon>Ceratodon</taxon>
    </lineage>
</organism>
<evidence type="ECO:0000313" key="3">
    <source>
        <dbReference type="Proteomes" id="UP000822688"/>
    </source>
</evidence>
<comment type="caution">
    <text evidence="2">The sequence shown here is derived from an EMBL/GenBank/DDBJ whole genome shotgun (WGS) entry which is preliminary data.</text>
</comment>
<dbReference type="Proteomes" id="UP000822688">
    <property type="component" value="Chromosome 5"/>
</dbReference>
<evidence type="ECO:0000256" key="1">
    <source>
        <dbReference type="SAM" id="SignalP"/>
    </source>
</evidence>
<gene>
    <name evidence="2" type="ORF">KC19_5G035200</name>
</gene>
<name>A0A8T0HXJ9_CERPU</name>
<keyword evidence="1" id="KW-0732">Signal</keyword>
<protein>
    <submittedName>
        <fullName evidence="2">Uncharacterized protein</fullName>
    </submittedName>
</protein>
<reference evidence="2" key="1">
    <citation type="submission" date="2020-06" db="EMBL/GenBank/DDBJ databases">
        <title>WGS assembly of Ceratodon purpureus strain R40.</title>
        <authorList>
            <person name="Carey S.B."/>
            <person name="Jenkins J."/>
            <person name="Shu S."/>
            <person name="Lovell J.T."/>
            <person name="Sreedasyam A."/>
            <person name="Maumus F."/>
            <person name="Tiley G.P."/>
            <person name="Fernandez-Pozo N."/>
            <person name="Barry K."/>
            <person name="Chen C."/>
            <person name="Wang M."/>
            <person name="Lipzen A."/>
            <person name="Daum C."/>
            <person name="Saski C.A."/>
            <person name="Payton A.C."/>
            <person name="Mcbreen J.C."/>
            <person name="Conrad R.E."/>
            <person name="Kollar L.M."/>
            <person name="Olsson S."/>
            <person name="Huttunen S."/>
            <person name="Landis J.B."/>
            <person name="Wickett N.J."/>
            <person name="Johnson M.G."/>
            <person name="Rensing S.A."/>
            <person name="Grimwood J."/>
            <person name="Schmutz J."/>
            <person name="Mcdaniel S.F."/>
        </authorList>
    </citation>
    <scope>NUCLEOTIDE SEQUENCE</scope>
    <source>
        <strain evidence="2">R40</strain>
    </source>
</reference>
<accession>A0A8T0HXJ9</accession>
<dbReference type="EMBL" id="CM026425">
    <property type="protein sequence ID" value="KAG0575850.1"/>
    <property type="molecule type" value="Genomic_DNA"/>
</dbReference>
<feature type="signal peptide" evidence="1">
    <location>
        <begin position="1"/>
        <end position="16"/>
    </location>
</feature>
<feature type="chain" id="PRO_5035905403" evidence="1">
    <location>
        <begin position="17"/>
        <end position="62"/>
    </location>
</feature>
<dbReference type="AlphaFoldDB" id="A0A8T0HXJ9"/>
<proteinExistence type="predicted"/>